<sequence>MPVLKVITNVRPFKPTVPVPKPVGSPQKPVKPPVVTGADMGHPDGLLKDLSTAVTTGIGKPEAYVCCTVTLDQPIIFGGTEDPAAFADIHSIGSIGGEKNKQISAKVAAVLEEKLGIPSDRFYMQFHDSAPSDFGFKGSTF</sequence>
<evidence type="ECO:0000256" key="10">
    <source>
        <dbReference type="ARBA" id="ARBA00041631"/>
    </source>
</evidence>
<evidence type="ECO:0000256" key="4">
    <source>
        <dbReference type="ARBA" id="ARBA00022525"/>
    </source>
</evidence>
<protein>
    <recommendedName>
        <fullName evidence="12">L-dopachrome isomerase</fullName>
        <ecNumber evidence="9">5.3.2.1</ecNumber>
        <ecNumber evidence="8">5.3.3.12</ecNumber>
    </recommendedName>
    <alternativeName>
        <fullName evidence="10">L-dopachrome tautomerase</fullName>
    </alternativeName>
    <alternativeName>
        <fullName evidence="11">Phenylpyruvate tautomerase</fullName>
    </alternativeName>
</protein>
<evidence type="ECO:0000256" key="8">
    <source>
        <dbReference type="ARBA" id="ARBA00038932"/>
    </source>
</evidence>
<evidence type="ECO:0000256" key="11">
    <source>
        <dbReference type="ARBA" id="ARBA00041912"/>
    </source>
</evidence>
<evidence type="ECO:0000256" key="6">
    <source>
        <dbReference type="ARBA" id="ARBA00036735"/>
    </source>
</evidence>
<keyword evidence="5" id="KW-0413">Isomerase</keyword>
<dbReference type="GO" id="GO:0005125">
    <property type="term" value="F:cytokine activity"/>
    <property type="evidence" value="ECO:0007669"/>
    <property type="project" value="UniProtKB-KW"/>
</dbReference>
<comment type="similarity">
    <text evidence="2">Belongs to the MIF family.</text>
</comment>
<dbReference type="EMBL" id="HBIP01025367">
    <property type="protein sequence ID" value="CAE0500201.1"/>
    <property type="molecule type" value="Transcribed_RNA"/>
</dbReference>
<evidence type="ECO:0000256" key="5">
    <source>
        <dbReference type="ARBA" id="ARBA00023235"/>
    </source>
</evidence>
<dbReference type="AlphaFoldDB" id="A0A7S3VQJ4"/>
<proteinExistence type="inferred from homology"/>
<keyword evidence="4" id="KW-0964">Secreted</keyword>
<dbReference type="EC" id="5.3.3.12" evidence="8"/>
<dbReference type="GO" id="GO:0050178">
    <property type="term" value="F:phenylpyruvate tautomerase activity"/>
    <property type="evidence" value="ECO:0007669"/>
    <property type="project" value="UniProtKB-EC"/>
</dbReference>
<dbReference type="SUPFAM" id="SSF55331">
    <property type="entry name" value="Tautomerase/MIF"/>
    <property type="match status" value="1"/>
</dbReference>
<dbReference type="Gene3D" id="3.30.429.10">
    <property type="entry name" value="Macrophage Migration Inhibitory Factor"/>
    <property type="match status" value="1"/>
</dbReference>
<dbReference type="EC" id="5.3.2.1" evidence="9"/>
<keyword evidence="3" id="KW-0202">Cytokine</keyword>
<evidence type="ECO:0000256" key="2">
    <source>
        <dbReference type="ARBA" id="ARBA00005851"/>
    </source>
</evidence>
<gene>
    <name evidence="13" type="ORF">DTER00134_LOCUS15274</name>
</gene>
<evidence type="ECO:0000256" key="9">
    <source>
        <dbReference type="ARBA" id="ARBA00039086"/>
    </source>
</evidence>
<accession>A0A7S3VQJ4</accession>
<dbReference type="PANTHER" id="PTHR11954:SF6">
    <property type="entry name" value="MACROPHAGE MIGRATION INHIBITORY FACTOR"/>
    <property type="match status" value="1"/>
</dbReference>
<evidence type="ECO:0000256" key="7">
    <source>
        <dbReference type="ARBA" id="ARBA00036823"/>
    </source>
</evidence>
<evidence type="ECO:0000313" key="13">
    <source>
        <dbReference type="EMBL" id="CAE0500201.1"/>
    </source>
</evidence>
<dbReference type="GO" id="GO:0004167">
    <property type="term" value="F:dopachrome isomerase activity"/>
    <property type="evidence" value="ECO:0007669"/>
    <property type="project" value="UniProtKB-EC"/>
</dbReference>
<evidence type="ECO:0000256" key="3">
    <source>
        <dbReference type="ARBA" id="ARBA00022514"/>
    </source>
</evidence>
<evidence type="ECO:0000256" key="1">
    <source>
        <dbReference type="ARBA" id="ARBA00004613"/>
    </source>
</evidence>
<reference evidence="13" key="1">
    <citation type="submission" date="2021-01" db="EMBL/GenBank/DDBJ databases">
        <authorList>
            <person name="Corre E."/>
            <person name="Pelletier E."/>
            <person name="Niang G."/>
            <person name="Scheremetjew M."/>
            <person name="Finn R."/>
            <person name="Kale V."/>
            <person name="Holt S."/>
            <person name="Cochrane G."/>
            <person name="Meng A."/>
            <person name="Brown T."/>
            <person name="Cohen L."/>
        </authorList>
    </citation>
    <scope>NUCLEOTIDE SEQUENCE</scope>
    <source>
        <strain evidence="13">CCMP1320</strain>
    </source>
</reference>
<evidence type="ECO:0000256" key="12">
    <source>
        <dbReference type="ARBA" id="ARBA00042730"/>
    </source>
</evidence>
<name>A0A7S3VQJ4_DUNTE</name>
<dbReference type="InterPro" id="IPR014347">
    <property type="entry name" value="Tautomerase/MIF_sf"/>
</dbReference>
<dbReference type="GO" id="GO:0005615">
    <property type="term" value="C:extracellular space"/>
    <property type="evidence" value="ECO:0007669"/>
    <property type="project" value="UniProtKB-KW"/>
</dbReference>
<comment type="catalytic activity">
    <reaction evidence="7">
        <text>L-dopachrome = 5,6-dihydroxyindole-2-carboxylate</text>
        <dbReference type="Rhea" id="RHEA:13041"/>
        <dbReference type="ChEBI" id="CHEBI:16875"/>
        <dbReference type="ChEBI" id="CHEBI:57509"/>
        <dbReference type="EC" id="5.3.3.12"/>
    </reaction>
</comment>
<dbReference type="PANTHER" id="PTHR11954">
    <property type="entry name" value="D-DOPACHROME DECARBOXYLASE"/>
    <property type="match status" value="1"/>
</dbReference>
<organism evidence="13">
    <name type="scientific">Dunaliella tertiolecta</name>
    <name type="common">Green alga</name>
    <dbReference type="NCBI Taxonomy" id="3047"/>
    <lineage>
        <taxon>Eukaryota</taxon>
        <taxon>Viridiplantae</taxon>
        <taxon>Chlorophyta</taxon>
        <taxon>core chlorophytes</taxon>
        <taxon>Chlorophyceae</taxon>
        <taxon>CS clade</taxon>
        <taxon>Chlamydomonadales</taxon>
        <taxon>Dunaliellaceae</taxon>
        <taxon>Dunaliella</taxon>
    </lineage>
</organism>
<dbReference type="InterPro" id="IPR001398">
    <property type="entry name" value="Macrophage_inhib_fac"/>
</dbReference>
<dbReference type="Pfam" id="PF01187">
    <property type="entry name" value="MIF"/>
    <property type="match status" value="1"/>
</dbReference>
<comment type="catalytic activity">
    <reaction evidence="6">
        <text>3-phenylpyruvate = enol-phenylpyruvate</text>
        <dbReference type="Rhea" id="RHEA:17097"/>
        <dbReference type="ChEBI" id="CHEBI:16815"/>
        <dbReference type="ChEBI" id="CHEBI:18005"/>
        <dbReference type="EC" id="5.3.2.1"/>
    </reaction>
</comment>
<comment type="subcellular location">
    <subcellularLocation>
        <location evidence="1">Secreted</location>
    </subcellularLocation>
</comment>